<accession>A0A4C1U9J3</accession>
<dbReference type="EMBL" id="BGZK01000146">
    <property type="protein sequence ID" value="GBP22989.1"/>
    <property type="molecule type" value="Genomic_DNA"/>
</dbReference>
<dbReference type="AlphaFoldDB" id="A0A4C1U9J3"/>
<sequence>MEDFMHRYRVPIDAYLSLFKSAGHSFVSFYHDPHTTDVIFGRRRRMMSLAQTISQISATTFKLVESVVNSDKGWSFIMKDRLNIIEGQMSMRATRAVMGQLRPAKVFNLADEGPWT</sequence>
<name>A0A4C1U9J3_EUMVA</name>
<protein>
    <submittedName>
        <fullName evidence="1">Uncharacterized protein</fullName>
    </submittedName>
</protein>
<keyword evidence="2" id="KW-1185">Reference proteome</keyword>
<dbReference type="Proteomes" id="UP000299102">
    <property type="component" value="Unassembled WGS sequence"/>
</dbReference>
<reference evidence="1 2" key="1">
    <citation type="journal article" date="2019" name="Commun. Biol.">
        <title>The bagworm genome reveals a unique fibroin gene that provides high tensile strength.</title>
        <authorList>
            <person name="Kono N."/>
            <person name="Nakamura H."/>
            <person name="Ohtoshi R."/>
            <person name="Tomita M."/>
            <person name="Numata K."/>
            <person name="Arakawa K."/>
        </authorList>
    </citation>
    <scope>NUCLEOTIDE SEQUENCE [LARGE SCALE GENOMIC DNA]</scope>
</reference>
<gene>
    <name evidence="1" type="ORF">EVAR_15663_1</name>
</gene>
<evidence type="ECO:0000313" key="2">
    <source>
        <dbReference type="Proteomes" id="UP000299102"/>
    </source>
</evidence>
<comment type="caution">
    <text evidence="1">The sequence shown here is derived from an EMBL/GenBank/DDBJ whole genome shotgun (WGS) entry which is preliminary data.</text>
</comment>
<organism evidence="1 2">
    <name type="scientific">Eumeta variegata</name>
    <name type="common">Bagworm moth</name>
    <name type="synonym">Eumeta japonica</name>
    <dbReference type="NCBI Taxonomy" id="151549"/>
    <lineage>
        <taxon>Eukaryota</taxon>
        <taxon>Metazoa</taxon>
        <taxon>Ecdysozoa</taxon>
        <taxon>Arthropoda</taxon>
        <taxon>Hexapoda</taxon>
        <taxon>Insecta</taxon>
        <taxon>Pterygota</taxon>
        <taxon>Neoptera</taxon>
        <taxon>Endopterygota</taxon>
        <taxon>Lepidoptera</taxon>
        <taxon>Glossata</taxon>
        <taxon>Ditrysia</taxon>
        <taxon>Tineoidea</taxon>
        <taxon>Psychidae</taxon>
        <taxon>Oiketicinae</taxon>
        <taxon>Eumeta</taxon>
    </lineage>
</organism>
<proteinExistence type="predicted"/>
<evidence type="ECO:0000313" key="1">
    <source>
        <dbReference type="EMBL" id="GBP22989.1"/>
    </source>
</evidence>